<gene>
    <name evidence="1" type="ORF">SAMN05421811_107200</name>
</gene>
<evidence type="ECO:0000313" key="1">
    <source>
        <dbReference type="EMBL" id="SEU20158.1"/>
    </source>
</evidence>
<evidence type="ECO:0000313" key="2">
    <source>
        <dbReference type="Proteomes" id="UP000199361"/>
    </source>
</evidence>
<protein>
    <submittedName>
        <fullName evidence="1">Uncharacterized protein</fullName>
    </submittedName>
</protein>
<organism evidence="1 2">
    <name type="scientific">Nonomuraea wenchangensis</name>
    <dbReference type="NCBI Taxonomy" id="568860"/>
    <lineage>
        <taxon>Bacteria</taxon>
        <taxon>Bacillati</taxon>
        <taxon>Actinomycetota</taxon>
        <taxon>Actinomycetes</taxon>
        <taxon>Streptosporangiales</taxon>
        <taxon>Streptosporangiaceae</taxon>
        <taxon>Nonomuraea</taxon>
    </lineage>
</organism>
<dbReference type="RefSeq" id="WP_245775001.1">
    <property type="nucleotide sequence ID" value="NZ_FOHX01000007.1"/>
</dbReference>
<dbReference type="STRING" id="568860.SAMN05421811_107200"/>
<dbReference type="AlphaFoldDB" id="A0A1I0K8T5"/>
<keyword evidence="2" id="KW-1185">Reference proteome</keyword>
<dbReference type="EMBL" id="FOHX01000007">
    <property type="protein sequence ID" value="SEU20158.1"/>
    <property type="molecule type" value="Genomic_DNA"/>
</dbReference>
<name>A0A1I0K8T5_9ACTN</name>
<dbReference type="Proteomes" id="UP000199361">
    <property type="component" value="Unassembled WGS sequence"/>
</dbReference>
<sequence length="253" mass="26728">MDKHLEHMPVLSRGRHRNPKRGACFMELASYLAGERWSDHPACTHPLLAALARLVNDNVNDENRAALVPLVPSIIGLTGDDLRVDARIALRCATTALPVAAAERQLALAVSVLAAEEMLARLDGAPPGRLSEASRRALDEVPHASAQARRFSRAAKITEKGFRRYAAPNAVQLAVVGIVQACVNDPDALLRRLLEETIADCAAMMHGTTPPNDATTTYGPTTARDSAPVGASVGVTADGPARVGAASEAAVRV</sequence>
<reference evidence="1 2" key="1">
    <citation type="submission" date="2016-10" db="EMBL/GenBank/DDBJ databases">
        <authorList>
            <person name="de Groot N.N."/>
        </authorList>
    </citation>
    <scope>NUCLEOTIDE SEQUENCE [LARGE SCALE GENOMIC DNA]</scope>
    <source>
        <strain evidence="1 2">CGMCC 4.5598</strain>
    </source>
</reference>
<accession>A0A1I0K8T5</accession>
<proteinExistence type="predicted"/>